<feature type="region of interest" description="Disordered" evidence="1">
    <location>
        <begin position="146"/>
        <end position="207"/>
    </location>
</feature>
<evidence type="ECO:0000256" key="1">
    <source>
        <dbReference type="SAM" id="MobiDB-lite"/>
    </source>
</evidence>
<keyword evidence="3" id="KW-1185">Reference proteome</keyword>
<evidence type="ECO:0000313" key="3">
    <source>
        <dbReference type="Proteomes" id="UP001057291"/>
    </source>
</evidence>
<accession>A0AAV4LGW7</accession>
<dbReference type="EMBL" id="BOQE01000001">
    <property type="protein sequence ID" value="GIM46976.1"/>
    <property type="molecule type" value="Genomic_DNA"/>
</dbReference>
<comment type="caution">
    <text evidence="2">The sequence shown here is derived from an EMBL/GenBank/DDBJ whole genome shotgun (WGS) entry which is preliminary data.</text>
</comment>
<feature type="compositionally biased region" description="Basic and acidic residues" evidence="1">
    <location>
        <begin position="164"/>
        <end position="207"/>
    </location>
</feature>
<dbReference type="AlphaFoldDB" id="A0AAV4LGW7"/>
<organism evidence="2 3">
    <name type="scientific">Collibacillus ludicampi</name>
    <dbReference type="NCBI Taxonomy" id="2771369"/>
    <lineage>
        <taxon>Bacteria</taxon>
        <taxon>Bacillati</taxon>
        <taxon>Bacillota</taxon>
        <taxon>Bacilli</taxon>
        <taxon>Bacillales</taxon>
        <taxon>Alicyclobacillaceae</taxon>
        <taxon>Collibacillus</taxon>
    </lineage>
</organism>
<reference evidence="2" key="1">
    <citation type="journal article" date="2023" name="Int. J. Syst. Evol. Microbiol.">
        <title>Collibacillus ludicampi gen. nov., sp. nov., a new soil bacterium of the family Alicyclobacillaceae.</title>
        <authorList>
            <person name="Jojima T."/>
            <person name="Ioku Y."/>
            <person name="Fukuta Y."/>
            <person name="Shirasaka N."/>
            <person name="Matsumura Y."/>
            <person name="Mori M."/>
        </authorList>
    </citation>
    <scope>NUCLEOTIDE SEQUENCE</scope>
    <source>
        <strain evidence="2">TP075</strain>
    </source>
</reference>
<proteinExistence type="predicted"/>
<dbReference type="RefSeq" id="WP_282200008.1">
    <property type="nucleotide sequence ID" value="NZ_BOQE01000001.1"/>
</dbReference>
<evidence type="ECO:0000313" key="2">
    <source>
        <dbReference type="EMBL" id="GIM46976.1"/>
    </source>
</evidence>
<sequence length="207" mass="24053">MYPVQGRTHASYRQAESFHQTEAFQRLSVEIEHLVELVRESQFNQHEFMTKSYELLREYARDVEQVQADVRSFLEKARFMGVRSDEVNQILEKLDAIIFKLGNQGSIDNSHETITYSDIIDWPQGHGGFLGCKEFVTDVSAVQKESSTQAINKRELESQSQFRSESHSRARSESMSRLQESDSFRRESPSRLARESYMGRESRTQNS</sequence>
<name>A0AAV4LGW7_9BACL</name>
<dbReference type="Proteomes" id="UP001057291">
    <property type="component" value="Unassembled WGS sequence"/>
</dbReference>
<gene>
    <name evidence="2" type="ORF">DNHGIG_25250</name>
</gene>
<protein>
    <submittedName>
        <fullName evidence="2">Uncharacterized protein</fullName>
    </submittedName>
</protein>